<proteinExistence type="inferred from homology"/>
<dbReference type="InterPro" id="IPR001680">
    <property type="entry name" value="WD40_rpt"/>
</dbReference>
<dbReference type="RefSeq" id="XP_018735987.1">
    <property type="nucleotide sequence ID" value="XM_018878712.1"/>
</dbReference>
<keyword evidence="6" id="KW-1185">Reference proteome</keyword>
<dbReference type="SUPFAM" id="SSF50978">
    <property type="entry name" value="WD40 repeat-like"/>
    <property type="match status" value="1"/>
</dbReference>
<gene>
    <name evidence="5" type="ORF">AWJ20_1804</name>
</gene>
<evidence type="ECO:0000313" key="6">
    <source>
        <dbReference type="Proteomes" id="UP000189580"/>
    </source>
</evidence>
<dbReference type="InterPro" id="IPR036322">
    <property type="entry name" value="WD40_repeat_dom_sf"/>
</dbReference>
<dbReference type="SMART" id="SM00320">
    <property type="entry name" value="WD40"/>
    <property type="match status" value="6"/>
</dbReference>
<dbReference type="InterPro" id="IPR015943">
    <property type="entry name" value="WD40/YVTN_repeat-like_dom_sf"/>
</dbReference>
<evidence type="ECO:0000256" key="2">
    <source>
        <dbReference type="ARBA" id="ARBA00022737"/>
    </source>
</evidence>
<protein>
    <recommendedName>
        <fullName evidence="7">Anaphase-promoting complex subunit 4 WD40 domain-containing protein</fullName>
    </recommendedName>
</protein>
<dbReference type="Pfam" id="PF00400">
    <property type="entry name" value="WD40"/>
    <property type="match status" value="3"/>
</dbReference>
<keyword evidence="1 4" id="KW-0853">WD repeat</keyword>
<dbReference type="InterPro" id="IPR040132">
    <property type="entry name" value="Tex1/THOC3"/>
</dbReference>
<dbReference type="PROSITE" id="PS50082">
    <property type="entry name" value="WD_REPEATS_2"/>
    <property type="match status" value="2"/>
</dbReference>
<accession>A0A167E0N0</accession>
<sequence>MVSFTPLETQSPLLPEQIPTAFQSSKSLAYKVPYLSGLIIRKALFNNTGTKLALTHNDRHIRIWPVDQPDSKASFELRVAHDRPVEDISWDPLHADRFASCSTDGYIKIWDSRTKKCVRDTKVDGEILVIKYSTDGRHISVGLRSDLVIVFTNQLQQVASYQESDEVYDLAWSNGSDILAISLGNGNVRLLNFVSSGNISSPSSGANDETNITTNLSILHTLRGNRTATSCIEFDPIGRYLAVGSNEGIVSLWDTKEWICVKTFSKVDQPVTSVSFSHDGSLLAIASDSNAPINIVWLDNNEYIYSIHPNKSFLGRPNVDWHPLRFALAYTGEPYSVITITK</sequence>
<dbReference type="PANTHER" id="PTHR22839:SF0">
    <property type="entry name" value="THO COMPLEX SUBUNIT 3"/>
    <property type="match status" value="1"/>
</dbReference>
<organism evidence="5 6">
    <name type="scientific">Sugiyamaella lignohabitans</name>
    <dbReference type="NCBI Taxonomy" id="796027"/>
    <lineage>
        <taxon>Eukaryota</taxon>
        <taxon>Fungi</taxon>
        <taxon>Dikarya</taxon>
        <taxon>Ascomycota</taxon>
        <taxon>Saccharomycotina</taxon>
        <taxon>Dipodascomycetes</taxon>
        <taxon>Dipodascales</taxon>
        <taxon>Trichomonascaceae</taxon>
        <taxon>Sugiyamaella</taxon>
    </lineage>
</organism>
<dbReference type="PROSITE" id="PS50294">
    <property type="entry name" value="WD_REPEATS_REGION"/>
    <property type="match status" value="2"/>
</dbReference>
<comment type="similarity">
    <text evidence="3">Belongs to the THOC3 family.</text>
</comment>
<dbReference type="GO" id="GO:0000445">
    <property type="term" value="C:THO complex part of transcription export complex"/>
    <property type="evidence" value="ECO:0007669"/>
    <property type="project" value="TreeGrafter"/>
</dbReference>
<reference evidence="5 6" key="1">
    <citation type="submission" date="2016-02" db="EMBL/GenBank/DDBJ databases">
        <title>Complete genome sequence and transcriptome regulation of the pentose utilising yeast Sugiyamaella lignohabitans.</title>
        <authorList>
            <person name="Bellasio M."/>
            <person name="Peymann A."/>
            <person name="Valli M."/>
            <person name="Sipitzky M."/>
            <person name="Graf A."/>
            <person name="Sauer M."/>
            <person name="Marx H."/>
            <person name="Mattanovich D."/>
        </authorList>
    </citation>
    <scope>NUCLEOTIDE SEQUENCE [LARGE SCALE GENOMIC DNA]</scope>
    <source>
        <strain evidence="5 6">CBS 10342</strain>
    </source>
</reference>
<evidence type="ECO:0000256" key="3">
    <source>
        <dbReference type="ARBA" id="ARBA00046343"/>
    </source>
</evidence>
<dbReference type="Gene3D" id="2.130.10.10">
    <property type="entry name" value="YVTN repeat-like/Quinoprotein amine dehydrogenase"/>
    <property type="match status" value="2"/>
</dbReference>
<evidence type="ECO:0000256" key="4">
    <source>
        <dbReference type="PROSITE-ProRule" id="PRU00221"/>
    </source>
</evidence>
<dbReference type="PANTHER" id="PTHR22839">
    <property type="entry name" value="THO COMPLEX SUBUNIT 3 THO3"/>
    <property type="match status" value="1"/>
</dbReference>
<dbReference type="EMBL" id="CP014501">
    <property type="protein sequence ID" value="ANB13510.1"/>
    <property type="molecule type" value="Genomic_DNA"/>
</dbReference>
<dbReference type="AlphaFoldDB" id="A0A167E0N0"/>
<name>A0A167E0N0_9ASCO</name>
<feature type="repeat" description="WD" evidence="4">
    <location>
        <begin position="222"/>
        <end position="263"/>
    </location>
</feature>
<evidence type="ECO:0000256" key="1">
    <source>
        <dbReference type="ARBA" id="ARBA00022574"/>
    </source>
</evidence>
<feature type="repeat" description="WD" evidence="4">
    <location>
        <begin position="78"/>
        <end position="120"/>
    </location>
</feature>
<evidence type="ECO:0008006" key="7">
    <source>
        <dbReference type="Google" id="ProtNLM"/>
    </source>
</evidence>
<keyword evidence="2" id="KW-0677">Repeat</keyword>
<dbReference type="GeneID" id="30033647"/>
<dbReference type="GO" id="GO:0006406">
    <property type="term" value="P:mRNA export from nucleus"/>
    <property type="evidence" value="ECO:0007669"/>
    <property type="project" value="InterPro"/>
</dbReference>
<dbReference type="OrthoDB" id="340259at2759"/>
<dbReference type="Proteomes" id="UP000189580">
    <property type="component" value="Chromosome a"/>
</dbReference>
<dbReference type="KEGG" id="slb:AWJ20_1804"/>
<evidence type="ECO:0000313" key="5">
    <source>
        <dbReference type="EMBL" id="ANB13510.1"/>
    </source>
</evidence>